<evidence type="ECO:0000256" key="7">
    <source>
        <dbReference type="ARBA" id="ARBA00022723"/>
    </source>
</evidence>
<keyword evidence="10 11" id="KW-0460">Magnesium</keyword>
<evidence type="ECO:0000313" key="13">
    <source>
        <dbReference type="EMBL" id="KHJ65225.1"/>
    </source>
</evidence>
<dbReference type="CDD" id="cd09278">
    <property type="entry name" value="RNase_HI_prokaryote_like"/>
    <property type="match status" value="1"/>
</dbReference>
<comment type="similarity">
    <text evidence="3 11">Belongs to the RNase H family.</text>
</comment>
<dbReference type="FunFam" id="3.30.420.10:FF:000008">
    <property type="entry name" value="Ribonuclease H"/>
    <property type="match status" value="1"/>
</dbReference>
<evidence type="ECO:0000256" key="3">
    <source>
        <dbReference type="ARBA" id="ARBA00005300"/>
    </source>
</evidence>
<dbReference type="Proteomes" id="UP000030853">
    <property type="component" value="Unassembled WGS sequence"/>
</dbReference>
<evidence type="ECO:0000256" key="4">
    <source>
        <dbReference type="ARBA" id="ARBA00011245"/>
    </source>
</evidence>
<gene>
    <name evidence="11" type="primary">rnhA</name>
    <name evidence="13" type="ORF">QU24_25715</name>
</gene>
<feature type="binding site" evidence="11">
    <location>
        <position position="70"/>
    </location>
    <ligand>
        <name>Mg(2+)</name>
        <dbReference type="ChEBI" id="CHEBI:18420"/>
        <label>1</label>
    </ligand>
</feature>
<dbReference type="PROSITE" id="PS50879">
    <property type="entry name" value="RNASE_H_1"/>
    <property type="match status" value="1"/>
</dbReference>
<dbReference type="InterPro" id="IPR002156">
    <property type="entry name" value="RNaseH_domain"/>
</dbReference>
<evidence type="ECO:0000259" key="12">
    <source>
        <dbReference type="PROSITE" id="PS50879"/>
    </source>
</evidence>
<dbReference type="HAMAP" id="MF_00042">
    <property type="entry name" value="RNase_H"/>
    <property type="match status" value="1"/>
</dbReference>
<accession>A0A0B1R2C1</accession>
<reference evidence="13 14" key="1">
    <citation type="submission" date="2014-11" db="EMBL/GenBank/DDBJ databases">
        <title>Genome sequencing of Pantoea rodasii ND03.</title>
        <authorList>
            <person name="Muhamad Yunos N.Y."/>
            <person name="Chan K.-G."/>
        </authorList>
    </citation>
    <scope>NUCLEOTIDE SEQUENCE [LARGE SCALE GENOMIC DNA]</scope>
    <source>
        <strain evidence="13 14">ND03</strain>
    </source>
</reference>
<dbReference type="AlphaFoldDB" id="A0A0B1R2C1"/>
<evidence type="ECO:0000256" key="9">
    <source>
        <dbReference type="ARBA" id="ARBA00022801"/>
    </source>
</evidence>
<keyword evidence="6 11" id="KW-0540">Nuclease</keyword>
<dbReference type="SUPFAM" id="SSF53098">
    <property type="entry name" value="Ribonuclease H-like"/>
    <property type="match status" value="1"/>
</dbReference>
<feature type="binding site" evidence="11">
    <location>
        <position position="134"/>
    </location>
    <ligand>
        <name>Mg(2+)</name>
        <dbReference type="ChEBI" id="CHEBI:18420"/>
        <label>2</label>
    </ligand>
</feature>
<organism evidence="13 14">
    <name type="scientific">Pantoea rodasii</name>
    <dbReference type="NCBI Taxonomy" id="1076549"/>
    <lineage>
        <taxon>Bacteria</taxon>
        <taxon>Pseudomonadati</taxon>
        <taxon>Pseudomonadota</taxon>
        <taxon>Gammaproteobacteria</taxon>
        <taxon>Enterobacterales</taxon>
        <taxon>Erwiniaceae</taxon>
        <taxon>Pantoea</taxon>
    </lineage>
</organism>
<dbReference type="GO" id="GO:0005737">
    <property type="term" value="C:cytoplasm"/>
    <property type="evidence" value="ECO:0007669"/>
    <property type="project" value="UniProtKB-SubCell"/>
</dbReference>
<name>A0A0B1R2C1_9GAMM</name>
<protein>
    <recommendedName>
        <fullName evidence="11">Ribonuclease H</fullName>
        <shortName evidence="11">RNase H</shortName>
        <ecNumber evidence="11">3.1.26.4</ecNumber>
    </recommendedName>
</protein>
<keyword evidence="8 11" id="KW-0255">Endonuclease</keyword>
<keyword evidence="7 11" id="KW-0479">Metal-binding</keyword>
<proteinExistence type="inferred from homology"/>
<dbReference type="Gene3D" id="3.30.420.10">
    <property type="entry name" value="Ribonuclease H-like superfamily/Ribonuclease H"/>
    <property type="match status" value="1"/>
</dbReference>
<dbReference type="InterPro" id="IPR036397">
    <property type="entry name" value="RNaseH_sf"/>
</dbReference>
<feature type="domain" description="RNase H type-1" evidence="12">
    <location>
        <begin position="1"/>
        <end position="142"/>
    </location>
</feature>
<keyword evidence="5 11" id="KW-0963">Cytoplasm</keyword>
<dbReference type="PANTHER" id="PTHR10642:SF26">
    <property type="entry name" value="RIBONUCLEASE H1"/>
    <property type="match status" value="1"/>
</dbReference>
<dbReference type="InterPro" id="IPR050092">
    <property type="entry name" value="RNase_H"/>
</dbReference>
<evidence type="ECO:0000256" key="2">
    <source>
        <dbReference type="ARBA" id="ARBA00004496"/>
    </source>
</evidence>
<dbReference type="GO" id="GO:0004523">
    <property type="term" value="F:RNA-DNA hybrid ribonuclease activity"/>
    <property type="evidence" value="ECO:0007669"/>
    <property type="project" value="UniProtKB-UniRule"/>
</dbReference>
<evidence type="ECO:0000256" key="10">
    <source>
        <dbReference type="ARBA" id="ARBA00022842"/>
    </source>
</evidence>
<dbReference type="EC" id="3.1.26.4" evidence="11"/>
<comment type="catalytic activity">
    <reaction evidence="1 11">
        <text>Endonucleolytic cleavage to 5'-phosphomonoester.</text>
        <dbReference type="EC" id="3.1.26.4"/>
    </reaction>
</comment>
<feature type="binding site" evidence="11">
    <location>
        <position position="48"/>
    </location>
    <ligand>
        <name>Mg(2+)</name>
        <dbReference type="ChEBI" id="CHEBI:18420"/>
        <label>1</label>
    </ligand>
</feature>
<dbReference type="InterPro" id="IPR022892">
    <property type="entry name" value="RNaseHI"/>
</dbReference>
<keyword evidence="9 11" id="KW-0378">Hydrolase</keyword>
<evidence type="ECO:0000256" key="5">
    <source>
        <dbReference type="ARBA" id="ARBA00022490"/>
    </source>
</evidence>
<evidence type="ECO:0000256" key="8">
    <source>
        <dbReference type="ARBA" id="ARBA00022759"/>
    </source>
</evidence>
<comment type="caution">
    <text evidence="13">The sequence shown here is derived from an EMBL/GenBank/DDBJ whole genome shotgun (WGS) entry which is preliminary data.</text>
</comment>
<dbReference type="InterPro" id="IPR012337">
    <property type="entry name" value="RNaseH-like_sf"/>
</dbReference>
<comment type="function">
    <text evidence="11">Endonuclease that specifically degrades the RNA of RNA-DNA hybrids.</text>
</comment>
<dbReference type="Pfam" id="PF00075">
    <property type="entry name" value="RNase_H"/>
    <property type="match status" value="1"/>
</dbReference>
<evidence type="ECO:0000256" key="1">
    <source>
        <dbReference type="ARBA" id="ARBA00000077"/>
    </source>
</evidence>
<comment type="cofactor">
    <cofactor evidence="11">
        <name>Mg(2+)</name>
        <dbReference type="ChEBI" id="CHEBI:18420"/>
    </cofactor>
    <text evidence="11">Binds 1 Mg(2+) ion per subunit. May bind a second metal ion at a regulatory site, or after substrate binding.</text>
</comment>
<sequence>MRKQVEIFTDGSCLGNPGPGGFGAILRYGAHEKEFSTGYRLTTNNRMEMMAAIVALEALTQSCEVVLSTDSQYVRQGITSWIHNWKKRGWKTADKKPVKNVDLWKRLDLALSNHEIKWEWVKGHAGHPENERCDELARKAAGNPTLDDIGYQVES</sequence>
<feature type="binding site" evidence="11">
    <location>
        <position position="10"/>
    </location>
    <ligand>
        <name>Mg(2+)</name>
        <dbReference type="ChEBI" id="CHEBI:18420"/>
        <label>1</label>
    </ligand>
</feature>
<dbReference type="GO" id="GO:0043137">
    <property type="term" value="P:DNA replication, removal of RNA primer"/>
    <property type="evidence" value="ECO:0007669"/>
    <property type="project" value="TreeGrafter"/>
</dbReference>
<dbReference type="GO" id="GO:0003676">
    <property type="term" value="F:nucleic acid binding"/>
    <property type="evidence" value="ECO:0007669"/>
    <property type="project" value="InterPro"/>
</dbReference>
<evidence type="ECO:0000256" key="11">
    <source>
        <dbReference type="HAMAP-Rule" id="MF_00042"/>
    </source>
</evidence>
<dbReference type="EMBL" id="JTJJ01000149">
    <property type="protein sequence ID" value="KHJ65225.1"/>
    <property type="molecule type" value="Genomic_DNA"/>
</dbReference>
<comment type="subcellular location">
    <subcellularLocation>
        <location evidence="2 11">Cytoplasm</location>
    </subcellularLocation>
</comment>
<dbReference type="GO" id="GO:0000287">
    <property type="term" value="F:magnesium ion binding"/>
    <property type="evidence" value="ECO:0007669"/>
    <property type="project" value="UniProtKB-UniRule"/>
</dbReference>
<evidence type="ECO:0000313" key="14">
    <source>
        <dbReference type="Proteomes" id="UP000030853"/>
    </source>
</evidence>
<evidence type="ECO:0000256" key="6">
    <source>
        <dbReference type="ARBA" id="ARBA00022722"/>
    </source>
</evidence>
<dbReference type="NCBIfam" id="NF001236">
    <property type="entry name" value="PRK00203.1"/>
    <property type="match status" value="1"/>
</dbReference>
<feature type="binding site" evidence="11">
    <location>
        <position position="10"/>
    </location>
    <ligand>
        <name>Mg(2+)</name>
        <dbReference type="ChEBI" id="CHEBI:18420"/>
        <label>2</label>
    </ligand>
</feature>
<dbReference type="PANTHER" id="PTHR10642">
    <property type="entry name" value="RIBONUCLEASE H1"/>
    <property type="match status" value="1"/>
</dbReference>
<comment type="subunit">
    <text evidence="4 11">Monomer.</text>
</comment>